<dbReference type="EMBL" id="FOQU01000006">
    <property type="protein sequence ID" value="SFJ25320.1"/>
    <property type="molecule type" value="Genomic_DNA"/>
</dbReference>
<reference evidence="1 2" key="1">
    <citation type="submission" date="2016-10" db="EMBL/GenBank/DDBJ databases">
        <authorList>
            <person name="de Groot N.N."/>
        </authorList>
    </citation>
    <scope>NUCLEOTIDE SEQUENCE [LARGE SCALE GENOMIC DNA]</scope>
    <source>
        <strain evidence="1 2">LMG 23650</strain>
    </source>
</reference>
<keyword evidence="1" id="KW-0503">Monooxygenase</keyword>
<proteinExistence type="predicted"/>
<protein>
    <submittedName>
        <fullName evidence="1">Quinol monooxygenase YgiN</fullName>
    </submittedName>
</protein>
<gene>
    <name evidence="1" type="ORF">SAMN05192543_10687</name>
</gene>
<dbReference type="AlphaFoldDB" id="A0A1I3PV70"/>
<dbReference type="SUPFAM" id="SSF54909">
    <property type="entry name" value="Dimeric alpha+beta barrel"/>
    <property type="match status" value="1"/>
</dbReference>
<dbReference type="GO" id="GO:0004497">
    <property type="term" value="F:monooxygenase activity"/>
    <property type="evidence" value="ECO:0007669"/>
    <property type="project" value="UniProtKB-KW"/>
</dbReference>
<evidence type="ECO:0000313" key="2">
    <source>
        <dbReference type="Proteomes" id="UP000199548"/>
    </source>
</evidence>
<dbReference type="Proteomes" id="UP000199548">
    <property type="component" value="Unassembled WGS sequence"/>
</dbReference>
<dbReference type="Gene3D" id="3.30.70.100">
    <property type="match status" value="1"/>
</dbReference>
<evidence type="ECO:0000313" key="1">
    <source>
        <dbReference type="EMBL" id="SFJ25320.1"/>
    </source>
</evidence>
<dbReference type="STRING" id="420953.SAMN05192543_10687"/>
<keyword evidence="2" id="KW-1185">Reference proteome</keyword>
<keyword evidence="1" id="KW-0560">Oxidoreductase</keyword>
<dbReference type="RefSeq" id="WP_091015001.1">
    <property type="nucleotide sequence ID" value="NZ_CP041743.1"/>
</dbReference>
<sequence length="101" mass="10941">MISKAFFVRLEAKPGKEQAVANFLDAGLEMAGQETTTPIWFALRLSPTTFGIFDVFANEADRQAHLNGPIAAALMAHAEELLARPPSIESIDVLGMKNQLA</sequence>
<dbReference type="InterPro" id="IPR011008">
    <property type="entry name" value="Dimeric_a/b-barrel"/>
</dbReference>
<organism evidence="1 2">
    <name type="scientific">Paraburkholderia megapolitana</name>
    <dbReference type="NCBI Taxonomy" id="420953"/>
    <lineage>
        <taxon>Bacteria</taxon>
        <taxon>Pseudomonadati</taxon>
        <taxon>Pseudomonadota</taxon>
        <taxon>Betaproteobacteria</taxon>
        <taxon>Burkholderiales</taxon>
        <taxon>Burkholderiaceae</taxon>
        <taxon>Paraburkholderia</taxon>
    </lineage>
</organism>
<dbReference type="OrthoDB" id="9804891at2"/>
<accession>A0A1I3PV70</accession>
<name>A0A1I3PV70_9BURK</name>